<sequence>MACSQVCYSLMSIFQSLNFLSLILNICCIPNINSKAGIFLSIIFPLSFIFNHVVSSYKLRKTNINPDCVFGQLDTK</sequence>
<dbReference type="EMBL" id="GGEC01074977">
    <property type="protein sequence ID" value="MBX55461.1"/>
    <property type="molecule type" value="Transcribed_RNA"/>
</dbReference>
<keyword evidence="1" id="KW-0812">Transmembrane</keyword>
<reference evidence="2" key="1">
    <citation type="submission" date="2018-02" db="EMBL/GenBank/DDBJ databases">
        <title>Rhizophora mucronata_Transcriptome.</title>
        <authorList>
            <person name="Meera S.P."/>
            <person name="Sreeshan A."/>
            <person name="Augustine A."/>
        </authorList>
    </citation>
    <scope>NUCLEOTIDE SEQUENCE</scope>
    <source>
        <tissue evidence="2">Leaf</tissue>
    </source>
</reference>
<feature type="transmembrane region" description="Helical" evidence="1">
    <location>
        <begin position="38"/>
        <end position="54"/>
    </location>
</feature>
<dbReference type="AlphaFoldDB" id="A0A2P2PLC4"/>
<organism evidence="2">
    <name type="scientific">Rhizophora mucronata</name>
    <name type="common">Asiatic mangrove</name>
    <dbReference type="NCBI Taxonomy" id="61149"/>
    <lineage>
        <taxon>Eukaryota</taxon>
        <taxon>Viridiplantae</taxon>
        <taxon>Streptophyta</taxon>
        <taxon>Embryophyta</taxon>
        <taxon>Tracheophyta</taxon>
        <taxon>Spermatophyta</taxon>
        <taxon>Magnoliopsida</taxon>
        <taxon>eudicotyledons</taxon>
        <taxon>Gunneridae</taxon>
        <taxon>Pentapetalae</taxon>
        <taxon>rosids</taxon>
        <taxon>fabids</taxon>
        <taxon>Malpighiales</taxon>
        <taxon>Rhizophoraceae</taxon>
        <taxon>Rhizophora</taxon>
    </lineage>
</organism>
<evidence type="ECO:0000256" key="1">
    <source>
        <dbReference type="SAM" id="Phobius"/>
    </source>
</evidence>
<accession>A0A2P2PLC4</accession>
<name>A0A2P2PLC4_RHIMU</name>
<keyword evidence="1" id="KW-0472">Membrane</keyword>
<protein>
    <submittedName>
        <fullName evidence="2">Uncharacterized protein</fullName>
    </submittedName>
</protein>
<feature type="transmembrane region" description="Helical" evidence="1">
    <location>
        <begin position="12"/>
        <end position="32"/>
    </location>
</feature>
<proteinExistence type="predicted"/>
<evidence type="ECO:0000313" key="2">
    <source>
        <dbReference type="EMBL" id="MBX55461.1"/>
    </source>
</evidence>
<keyword evidence="1" id="KW-1133">Transmembrane helix</keyword>